<evidence type="ECO:0000256" key="2">
    <source>
        <dbReference type="SAM" id="Coils"/>
    </source>
</evidence>
<organism evidence="5">
    <name type="scientific">Panstrongylus megistus</name>
    <dbReference type="NCBI Taxonomy" id="65343"/>
    <lineage>
        <taxon>Eukaryota</taxon>
        <taxon>Metazoa</taxon>
        <taxon>Ecdysozoa</taxon>
        <taxon>Arthropoda</taxon>
        <taxon>Hexapoda</taxon>
        <taxon>Insecta</taxon>
        <taxon>Pterygota</taxon>
        <taxon>Neoptera</taxon>
        <taxon>Paraneoptera</taxon>
        <taxon>Hemiptera</taxon>
        <taxon>Heteroptera</taxon>
        <taxon>Panheteroptera</taxon>
        <taxon>Cimicomorpha</taxon>
        <taxon>Reduviidae</taxon>
        <taxon>Triatominae</taxon>
        <taxon>Panstrongylus</taxon>
    </lineage>
</organism>
<feature type="compositionally biased region" description="Polar residues" evidence="3">
    <location>
        <begin position="65"/>
        <end position="79"/>
    </location>
</feature>
<feature type="coiled-coil region" evidence="2">
    <location>
        <begin position="323"/>
        <end position="381"/>
    </location>
</feature>
<accession>A0A069DZI7</accession>
<feature type="compositionally biased region" description="Basic and acidic residues" evidence="3">
    <location>
        <begin position="1"/>
        <end position="11"/>
    </location>
</feature>
<dbReference type="Pfam" id="PF15070">
    <property type="entry name" value="GOLGA2L5"/>
    <property type="match status" value="2"/>
</dbReference>
<dbReference type="InterPro" id="IPR043976">
    <property type="entry name" value="GOLGA_cons_dom"/>
</dbReference>
<dbReference type="PANTHER" id="PTHR10881:SF46">
    <property type="entry name" value="GOLGIN SUBFAMILY A MEMBER 2"/>
    <property type="match status" value="1"/>
</dbReference>
<dbReference type="GO" id="GO:0007030">
    <property type="term" value="P:Golgi organization"/>
    <property type="evidence" value="ECO:0007669"/>
    <property type="project" value="TreeGrafter"/>
</dbReference>
<evidence type="ECO:0000256" key="1">
    <source>
        <dbReference type="ARBA" id="ARBA00023054"/>
    </source>
</evidence>
<feature type="domain" description="Golgin subfamily A conserved" evidence="4">
    <location>
        <begin position="399"/>
        <end position="572"/>
    </location>
</feature>
<dbReference type="GO" id="GO:0000137">
    <property type="term" value="C:Golgi cis cisterna"/>
    <property type="evidence" value="ECO:0007669"/>
    <property type="project" value="TreeGrafter"/>
</dbReference>
<dbReference type="PANTHER" id="PTHR10881">
    <property type="entry name" value="GOLGIN SUBFAMILY A MEMBER-RELATED"/>
    <property type="match status" value="1"/>
</dbReference>
<proteinExistence type="evidence at transcript level"/>
<dbReference type="InterPro" id="IPR024858">
    <property type="entry name" value="GOLGA"/>
</dbReference>
<dbReference type="AlphaFoldDB" id="A0A069DZI7"/>
<evidence type="ECO:0000259" key="4">
    <source>
        <dbReference type="Pfam" id="PF15070"/>
    </source>
</evidence>
<protein>
    <submittedName>
        <fullName evidence="5">Putative golgin subfamily protein a member</fullName>
    </submittedName>
</protein>
<dbReference type="EMBL" id="GBGD01000570">
    <property type="protein sequence ID" value="JAC88319.1"/>
    <property type="molecule type" value="mRNA"/>
</dbReference>
<dbReference type="GO" id="GO:0005801">
    <property type="term" value="C:cis-Golgi network"/>
    <property type="evidence" value="ECO:0007669"/>
    <property type="project" value="TreeGrafter"/>
</dbReference>
<keyword evidence="1 2" id="KW-0175">Coiled coil</keyword>
<reference evidence="5" key="1">
    <citation type="journal article" date="2015" name="J. Med. Entomol.">
        <title>A Deep Insight Into the Sialotranscriptome of the Chagas Disease Vector, Panstrongylus megistus (Hemiptera: Heteroptera).</title>
        <authorList>
            <person name="Ribeiro J.M."/>
            <person name="Schwarz A."/>
            <person name="Francischetti I.M."/>
        </authorList>
    </citation>
    <scope>NUCLEOTIDE SEQUENCE</scope>
    <source>
        <tissue evidence="5">Salivary glands</tissue>
    </source>
</reference>
<feature type="compositionally biased region" description="Polar residues" evidence="3">
    <location>
        <begin position="29"/>
        <end position="55"/>
    </location>
</feature>
<feature type="domain" description="Golgin subfamily A conserved" evidence="4">
    <location>
        <begin position="598"/>
        <end position="706"/>
    </location>
</feature>
<feature type="coiled-coil region" evidence="2">
    <location>
        <begin position="169"/>
        <end position="210"/>
    </location>
</feature>
<evidence type="ECO:0000256" key="3">
    <source>
        <dbReference type="SAM" id="MobiDB-lite"/>
    </source>
</evidence>
<feature type="coiled-coil region" evidence="2">
    <location>
        <begin position="449"/>
        <end position="554"/>
    </location>
</feature>
<feature type="region of interest" description="Disordered" evidence="3">
    <location>
        <begin position="1"/>
        <end position="118"/>
    </location>
</feature>
<sequence length="769" mass="87596">MDEQSKAEKRAAGRLLLQKYQKKTKDGKSSPSPKNNPHQNSSATSEEFNPDQKNTSNEHLKNGHSESGMNNIQGNSETNDAVGYFTFSKDNSPAEQFFDSFRPSPQLSSPDHSERCDANVLDMSPSSIYNAADHLKDHDYSSSSRSSRSDDVGLKRILESQLNSDIPMKEELEKKLLESNEKVVFFENEIKKMEQEIYNLKNQQMPLEEKVQLHLKTIEILVSEKSELQQYLSKITEEQSSDRNKIEDLSARLKSSEERVGNLTKDLSEVYEAREQHNTILKKLEHSLAGALATTDLHRKEVIDAKEEINFLKQKIEQMTYHTQDLKKQMDEKDKQLSMAEMKLAQLGGGSIPTKADVTKVEDLEKECTRLKDELTKMAKEKSESVSQYQQYIETLNSQIQLINQQYESCLVSKNQLLTREESLVKHISELEKKVQKEHQAGPSLTETNAKLNQELKEANSKITELTRLLNEKNEDVTRLNAALDETSVKLNEAELSLERLEVPDARKLQAAMENDRVAATRAVQQNTQLKQHVAELQEAIVRLNNEKLDLTEKWQHSEHVSSELSRELKKYRGKQEVEFRDAVAQCTVVFYADHGCQASIDDIEIPTTIEHITPEAVGLLEKKLKKTMNDYANLFDEKQRLEHLVLHLQSETETIGEYVTLYQNQRSLLQERAMERDRQMAAVAKEREELRLKLAEISSLLPQVIQHSGATPVHSTESNGVVTEEAPASKIKTLLTEIETSSLVKDMNHGLQSNFHPCLLCSGKLMTI</sequence>
<name>A0A069DZI7_9HEMI</name>
<dbReference type="GO" id="GO:0032580">
    <property type="term" value="C:Golgi cisterna membrane"/>
    <property type="evidence" value="ECO:0007669"/>
    <property type="project" value="TreeGrafter"/>
</dbReference>
<evidence type="ECO:0000313" key="5">
    <source>
        <dbReference type="EMBL" id="JAC88319.1"/>
    </source>
</evidence>